<evidence type="ECO:0000313" key="2">
    <source>
        <dbReference type="EMBL" id="MBB4174544.1"/>
    </source>
</evidence>
<accession>A0A7W6M8S2</accession>
<feature type="coiled-coil region" evidence="1">
    <location>
        <begin position="327"/>
        <end position="365"/>
    </location>
</feature>
<protein>
    <submittedName>
        <fullName evidence="2">Adhesin transport system outer membrane protein</fullName>
    </submittedName>
</protein>
<keyword evidence="1" id="KW-0175">Coiled coil</keyword>
<dbReference type="AlphaFoldDB" id="A0A7W6M8S2"/>
<dbReference type="EMBL" id="JACIFU010000002">
    <property type="protein sequence ID" value="MBB4174544.1"/>
    <property type="molecule type" value="Genomic_DNA"/>
</dbReference>
<keyword evidence="3" id="KW-1185">Reference proteome</keyword>
<dbReference type="SUPFAM" id="SSF56954">
    <property type="entry name" value="Outer membrane efflux proteins (OEP)"/>
    <property type="match status" value="1"/>
</dbReference>
<reference evidence="2 3" key="1">
    <citation type="submission" date="2020-08" db="EMBL/GenBank/DDBJ databases">
        <title>Genomic Encyclopedia of Type Strains, Phase IV (KMG-IV): sequencing the most valuable type-strain genomes for metagenomic binning, comparative biology and taxonomic classification.</title>
        <authorList>
            <person name="Goeker M."/>
        </authorList>
    </citation>
    <scope>NUCLEOTIDE SEQUENCE [LARGE SCALE GENOMIC DNA]</scope>
    <source>
        <strain evidence="2 3">DSM 101015</strain>
    </source>
</reference>
<gene>
    <name evidence="2" type="ORF">GGR93_002317</name>
</gene>
<evidence type="ECO:0000313" key="3">
    <source>
        <dbReference type="Proteomes" id="UP000565745"/>
    </source>
</evidence>
<dbReference type="Proteomes" id="UP000565745">
    <property type="component" value="Unassembled WGS sequence"/>
</dbReference>
<dbReference type="GO" id="GO:0015562">
    <property type="term" value="F:efflux transmembrane transporter activity"/>
    <property type="evidence" value="ECO:0007669"/>
    <property type="project" value="InterPro"/>
</dbReference>
<dbReference type="Gene3D" id="1.20.1600.10">
    <property type="entry name" value="Outer membrane efflux proteins (OEP)"/>
    <property type="match status" value="1"/>
</dbReference>
<name>A0A7W6M8S2_9RHOB</name>
<proteinExistence type="predicted"/>
<evidence type="ECO:0000256" key="1">
    <source>
        <dbReference type="SAM" id="Coils"/>
    </source>
</evidence>
<dbReference type="PROSITE" id="PS51257">
    <property type="entry name" value="PROKAR_LIPOPROTEIN"/>
    <property type="match status" value="1"/>
</dbReference>
<dbReference type="RefSeq" id="WP_174416558.1">
    <property type="nucleotide sequence ID" value="NZ_JACIFU010000002.1"/>
</dbReference>
<comment type="caution">
    <text evidence="2">The sequence shown here is derived from an EMBL/GenBank/DDBJ whole genome shotgun (WGS) entry which is preliminary data.</text>
</comment>
<organism evidence="2 3">
    <name type="scientific">Sulfitobacter noctilucicola</name>
    <dbReference type="NCBI Taxonomy" id="1342301"/>
    <lineage>
        <taxon>Bacteria</taxon>
        <taxon>Pseudomonadati</taxon>
        <taxon>Pseudomonadota</taxon>
        <taxon>Alphaproteobacteria</taxon>
        <taxon>Rhodobacterales</taxon>
        <taxon>Roseobacteraceae</taxon>
        <taxon>Sulfitobacter</taxon>
    </lineage>
</organism>
<sequence length="438" mass="46303">MGHGVKRAIVVCASAFTLAGCLSDAGGGAGDFVARLKSPDANSVARPSHAEKVNSESVIIQGLMGRRSALPSGSSFDRVASAVLAANSRTAEAELRSARLRAEAASKNWLPKIGPSISLTSLGSLVANLVVDQVLFDNGRKKGEREFAVADVEVAAVNLAQDTNDRVHTALQLYVMAAEGREKAVLADASLRDMSHFEYIMSERVRGGVSDMSDVQILRQKLGEIRADRAANIETANTAVAELNAMSVEPLQGLRGVPAFSVSSSSAQPLDVVLAEAEKTRAIAAAKIERADQLPGLTAGGTIGENSDIGLRVSSDTLLGFGTGASLRAIEAAKEAAGRRVAQANEDANRKLRKLEGQIAAKSRQAAEAATLTKQAKRNLDIFQEQYDAGQRQVLDVVGVYETFARQQQAEVSLKYETAQLQIDLARLLGVLANGDDI</sequence>